<dbReference type="PANTHER" id="PTHR47424">
    <property type="entry name" value="REGULATORY PROTEIN GAL4"/>
    <property type="match status" value="1"/>
</dbReference>
<dbReference type="Proteomes" id="UP000326757">
    <property type="component" value="Unassembled WGS sequence"/>
</dbReference>
<dbReference type="InterPro" id="IPR051127">
    <property type="entry name" value="Fungal_SecMet_Regulators"/>
</dbReference>
<evidence type="ECO:0000256" key="2">
    <source>
        <dbReference type="ARBA" id="ARBA00023163"/>
    </source>
</evidence>
<reference evidence="6 7" key="1">
    <citation type="submission" date="2019-06" db="EMBL/GenBank/DDBJ databases">
        <title>Genome Sequence of the Brown Rot Fungal Pathogen Monilinia laxa.</title>
        <authorList>
            <person name="De Miccolis Angelini R.M."/>
            <person name="Landi L."/>
            <person name="Abate D."/>
            <person name="Pollastro S."/>
            <person name="Romanazzi G."/>
            <person name="Faretra F."/>
        </authorList>
    </citation>
    <scope>NUCLEOTIDE SEQUENCE [LARGE SCALE GENOMIC DNA]</scope>
    <source>
        <strain evidence="6 7">Mlax316</strain>
    </source>
</reference>
<feature type="compositionally biased region" description="Polar residues" evidence="4">
    <location>
        <begin position="111"/>
        <end position="122"/>
    </location>
</feature>
<dbReference type="PANTHER" id="PTHR47424:SF6">
    <property type="entry name" value="PROLINE UTILIZATION TRANS-ACTIVATOR"/>
    <property type="match status" value="1"/>
</dbReference>
<feature type="region of interest" description="Disordered" evidence="4">
    <location>
        <begin position="92"/>
        <end position="133"/>
    </location>
</feature>
<feature type="region of interest" description="Disordered" evidence="4">
    <location>
        <begin position="800"/>
        <end position="854"/>
    </location>
</feature>
<dbReference type="Pfam" id="PF04082">
    <property type="entry name" value="Fungal_trans"/>
    <property type="match status" value="1"/>
</dbReference>
<keyword evidence="2" id="KW-0804">Transcription</keyword>
<sequence length="854" mass="95281">MINDKEILNLAIVAGIVEIRVYGSVESLSLRFRVLEALVKGVFPGKDTDDIDVLYEIAAENQITLPKLTDDTHTHTPIMDVFSKIPDGVAAASPAYSDGSQNTMKDEPTPTVKSTTLPSSPQERLVPTSRGQTSHFIGPSSSFGFVLTTRSFAGEYASILRVVEPNHPSLKLMIDFAESKWSKGLEPNVAEEKHTAPGPADLKPDTGVPRSTHVIPLMRGKGFSPEAPLSLLLPTREIADLLVRSFFHRVHANFMIFRRCAFEQSYNLIWSQLNLQVQDCELGLLCSVLMVLVLGAQSLEPHDGLYLEMIRRYYDWVMHKASELQCSSTLVNVQALLLLQLYQHSVSERNTAFMMLGAASRMATNLGMHREGAIKNLDSYEQELRRRIWWTIYVLEHNSCTILGRPCAIDDREVSVHFPNEDLLDGSECVPMGYVENLVKLTKIMADISRRMYPLSSIPNEDSERQRVHNAKVLLSELESWHHRLPKHLRLDFQTSSANHMRAIHLLHLQFHLTQSLVARPFILRKVAVQVARKVGKHVRSQELDDEELKLSYKCGLFSKQAIVLAHQLITSGQFNGVTWIDPYYVYHSVIVVSLDYLANDEKDTDEDISRKKAVSDIKNVMDNIRLCPLYAMLTQVGFQLAEIVGIVDNHASRTQFQQTDARHLQPNVQGIPDLDFSPENPQQNSVGNVLDFYLQSSQINLPWKVASDSFTHPPQVSTSMIGPFMSRGVSIMDEHAVTAAIPTIAGQMQPQQPYMGWAAGYEVVPSQYGNSQAGPSPVNGNVHAHAHFGSSQPGPTRIGNGHGHARAQYENAPPVGPSHGNGDRIGHTHAQFRTYQPGPSPNGNSNYNLQRNN</sequence>
<dbReference type="CDD" id="cd12148">
    <property type="entry name" value="fungal_TF_MHR"/>
    <property type="match status" value="1"/>
</dbReference>
<gene>
    <name evidence="6" type="ORF">EYC80_006027</name>
</gene>
<keyword evidence="3" id="KW-0539">Nucleus</keyword>
<feature type="region of interest" description="Disordered" evidence="4">
    <location>
        <begin position="189"/>
        <end position="208"/>
    </location>
</feature>
<dbReference type="InterPro" id="IPR007219">
    <property type="entry name" value="XnlR_reg_dom"/>
</dbReference>
<feature type="domain" description="Xylanolytic transcriptional activator regulatory" evidence="5">
    <location>
        <begin position="352"/>
        <end position="425"/>
    </location>
</feature>
<evidence type="ECO:0000313" key="6">
    <source>
        <dbReference type="EMBL" id="KAB8302663.1"/>
    </source>
</evidence>
<dbReference type="AlphaFoldDB" id="A0A5N6KFX4"/>
<dbReference type="GO" id="GO:0006351">
    <property type="term" value="P:DNA-templated transcription"/>
    <property type="evidence" value="ECO:0007669"/>
    <property type="project" value="InterPro"/>
</dbReference>
<keyword evidence="1" id="KW-0805">Transcription regulation</keyword>
<dbReference type="GO" id="GO:0003677">
    <property type="term" value="F:DNA binding"/>
    <property type="evidence" value="ECO:0007669"/>
    <property type="project" value="InterPro"/>
</dbReference>
<evidence type="ECO:0000256" key="4">
    <source>
        <dbReference type="SAM" id="MobiDB-lite"/>
    </source>
</evidence>
<dbReference type="EMBL" id="VIGI01000003">
    <property type="protein sequence ID" value="KAB8302663.1"/>
    <property type="molecule type" value="Genomic_DNA"/>
</dbReference>
<comment type="caution">
    <text evidence="6">The sequence shown here is derived from an EMBL/GenBank/DDBJ whole genome shotgun (WGS) entry which is preliminary data.</text>
</comment>
<name>A0A5N6KFX4_MONLA</name>
<dbReference type="SMART" id="SM00906">
    <property type="entry name" value="Fungal_trans"/>
    <property type="match status" value="1"/>
</dbReference>
<proteinExistence type="predicted"/>
<organism evidence="6 7">
    <name type="scientific">Monilinia laxa</name>
    <name type="common">Brown rot fungus</name>
    <name type="synonym">Sclerotinia laxa</name>
    <dbReference type="NCBI Taxonomy" id="61186"/>
    <lineage>
        <taxon>Eukaryota</taxon>
        <taxon>Fungi</taxon>
        <taxon>Dikarya</taxon>
        <taxon>Ascomycota</taxon>
        <taxon>Pezizomycotina</taxon>
        <taxon>Leotiomycetes</taxon>
        <taxon>Helotiales</taxon>
        <taxon>Sclerotiniaceae</taxon>
        <taxon>Monilinia</taxon>
    </lineage>
</organism>
<keyword evidence="7" id="KW-1185">Reference proteome</keyword>
<dbReference type="GO" id="GO:0008270">
    <property type="term" value="F:zinc ion binding"/>
    <property type="evidence" value="ECO:0007669"/>
    <property type="project" value="InterPro"/>
</dbReference>
<accession>A0A5N6KFX4</accession>
<evidence type="ECO:0000259" key="5">
    <source>
        <dbReference type="SMART" id="SM00906"/>
    </source>
</evidence>
<evidence type="ECO:0000256" key="3">
    <source>
        <dbReference type="ARBA" id="ARBA00023242"/>
    </source>
</evidence>
<evidence type="ECO:0000256" key="1">
    <source>
        <dbReference type="ARBA" id="ARBA00023015"/>
    </source>
</evidence>
<dbReference type="OrthoDB" id="3364175at2759"/>
<protein>
    <recommendedName>
        <fullName evidence="5">Xylanolytic transcriptional activator regulatory domain-containing protein</fullName>
    </recommendedName>
</protein>
<evidence type="ECO:0000313" key="7">
    <source>
        <dbReference type="Proteomes" id="UP000326757"/>
    </source>
</evidence>